<feature type="region of interest" description="Disordered" evidence="1">
    <location>
        <begin position="52"/>
        <end position="81"/>
    </location>
</feature>
<dbReference type="Proteomes" id="UP000027986">
    <property type="component" value="Plasmid unnamed"/>
</dbReference>
<keyword evidence="3" id="KW-1185">Reference proteome</keyword>
<dbReference type="EMBL" id="CP008890">
    <property type="protein sequence ID" value="AIF41906.1"/>
    <property type="molecule type" value="Genomic_DNA"/>
</dbReference>
<dbReference type="AlphaFoldDB" id="A0A075JIF3"/>
<protein>
    <submittedName>
        <fullName evidence="2">Uncharacterized protein</fullName>
    </submittedName>
</protein>
<proteinExistence type="predicted"/>
<geneLocation type="plasmid" evidence="2 3">
    <name>unnamed</name>
</geneLocation>
<sequence length="81" mass="9073">MSVPSSIHRSPERSVQVAFRVTPGDRQVLRDKAASLGMTLQDYLTWKALELDTPPKPLPDGRRPRLAPTSDSPLFEERMTA</sequence>
<reference evidence="2 3" key="1">
    <citation type="submission" date="2014-07" db="EMBL/GenBank/DDBJ databases">
        <title>Genome Sequencing of Dermacoccus nishinomiyaensis.</title>
        <authorList>
            <person name="Hong K.W."/>
            <person name="Chan K.G."/>
        </authorList>
    </citation>
    <scope>NUCLEOTIDE SEQUENCE [LARGE SCALE GENOMIC DNA]</scope>
    <source>
        <strain evidence="2 3">M25</strain>
        <plasmid evidence="3">Plasmid unnamed</plasmid>
    </source>
</reference>
<dbReference type="KEGG" id="dni:HX89_14495"/>
<dbReference type="RefSeq" id="WP_041229525.1">
    <property type="nucleotide sequence ID" value="NZ_JAANNA010000026.1"/>
</dbReference>
<evidence type="ECO:0000313" key="2">
    <source>
        <dbReference type="EMBL" id="AIF41906.1"/>
    </source>
</evidence>
<organism evidence="2 3">
    <name type="scientific">Dermacoccus nishinomiyaensis</name>
    <dbReference type="NCBI Taxonomy" id="1274"/>
    <lineage>
        <taxon>Bacteria</taxon>
        <taxon>Bacillati</taxon>
        <taxon>Actinomycetota</taxon>
        <taxon>Actinomycetes</taxon>
        <taxon>Micrococcales</taxon>
        <taxon>Dermacoccaceae</taxon>
        <taxon>Dermacoccus</taxon>
    </lineage>
</organism>
<dbReference type="Pfam" id="PF21983">
    <property type="entry name" value="NikA-like"/>
    <property type="match status" value="1"/>
</dbReference>
<accession>A0A075JIF3</accession>
<gene>
    <name evidence="2" type="ORF">HX89_14495</name>
</gene>
<keyword evidence="2" id="KW-0614">Plasmid</keyword>
<evidence type="ECO:0000313" key="3">
    <source>
        <dbReference type="Proteomes" id="UP000027986"/>
    </source>
</evidence>
<name>A0A075JIF3_9MICO</name>
<dbReference type="HOGENOM" id="CLU_2568204_0_0_11"/>
<dbReference type="InterPro" id="IPR053842">
    <property type="entry name" value="NikA-like"/>
</dbReference>
<evidence type="ECO:0000256" key="1">
    <source>
        <dbReference type="SAM" id="MobiDB-lite"/>
    </source>
</evidence>